<protein>
    <submittedName>
        <fullName evidence="6">LysR family transcriptional regulator</fullName>
    </submittedName>
</protein>
<comment type="similarity">
    <text evidence="1">Belongs to the LysR transcriptional regulatory family.</text>
</comment>
<dbReference type="InterPro" id="IPR000847">
    <property type="entry name" value="LysR_HTH_N"/>
</dbReference>
<dbReference type="RefSeq" id="WP_175506073.1">
    <property type="nucleotide sequence ID" value="NZ_CP054841.1"/>
</dbReference>
<dbReference type="PANTHER" id="PTHR30126">
    <property type="entry name" value="HTH-TYPE TRANSCRIPTIONAL REGULATOR"/>
    <property type="match status" value="1"/>
</dbReference>
<dbReference type="FunFam" id="1.10.10.10:FF:000001">
    <property type="entry name" value="LysR family transcriptional regulator"/>
    <property type="match status" value="1"/>
</dbReference>
<evidence type="ECO:0000313" key="6">
    <source>
        <dbReference type="EMBL" id="QKV55284.1"/>
    </source>
</evidence>
<keyword evidence="2" id="KW-0805">Transcription regulation</keyword>
<dbReference type="InterPro" id="IPR036388">
    <property type="entry name" value="WH-like_DNA-bd_sf"/>
</dbReference>
<dbReference type="SUPFAM" id="SSF46785">
    <property type="entry name" value="Winged helix' DNA-binding domain"/>
    <property type="match status" value="1"/>
</dbReference>
<dbReference type="Proteomes" id="UP000509579">
    <property type="component" value="Plasmid unnamed1"/>
</dbReference>
<dbReference type="GO" id="GO:0003700">
    <property type="term" value="F:DNA-binding transcription factor activity"/>
    <property type="evidence" value="ECO:0007669"/>
    <property type="project" value="InterPro"/>
</dbReference>
<dbReference type="KEGG" id="aant:HUK68_20340"/>
<dbReference type="InterPro" id="IPR005119">
    <property type="entry name" value="LysR_subst-bd"/>
</dbReference>
<dbReference type="PROSITE" id="PS50931">
    <property type="entry name" value="HTH_LYSR"/>
    <property type="match status" value="1"/>
</dbReference>
<evidence type="ECO:0000313" key="7">
    <source>
        <dbReference type="Proteomes" id="UP000509579"/>
    </source>
</evidence>
<evidence type="ECO:0000256" key="2">
    <source>
        <dbReference type="ARBA" id="ARBA00023015"/>
    </source>
</evidence>
<evidence type="ECO:0000259" key="5">
    <source>
        <dbReference type="PROSITE" id="PS50931"/>
    </source>
</evidence>
<accession>A0A6N1X7B2</accession>
<dbReference type="SUPFAM" id="SSF53850">
    <property type="entry name" value="Periplasmic binding protein-like II"/>
    <property type="match status" value="1"/>
</dbReference>
<dbReference type="PANTHER" id="PTHR30126:SF91">
    <property type="entry name" value="LYSR FAMILY TRANSCRIPTIONAL REGULATOR"/>
    <property type="match status" value="1"/>
</dbReference>
<dbReference type="Gene3D" id="1.10.10.10">
    <property type="entry name" value="Winged helix-like DNA-binding domain superfamily/Winged helix DNA-binding domain"/>
    <property type="match status" value="1"/>
</dbReference>
<dbReference type="PRINTS" id="PR00039">
    <property type="entry name" value="HTHLYSR"/>
</dbReference>
<dbReference type="AlphaFoldDB" id="A0A6N1X7B2"/>
<gene>
    <name evidence="6" type="ORF">HUK68_20340</name>
</gene>
<keyword evidence="7" id="KW-1185">Reference proteome</keyword>
<reference evidence="6 7" key="1">
    <citation type="submission" date="2020-06" db="EMBL/GenBank/DDBJ databases">
        <title>Acidovorax antarctica sp. nov., isolated from Corinth ice sheet soil, Antarctic Fields Peninsula.</title>
        <authorList>
            <person name="Xu Q."/>
            <person name="Peng F."/>
        </authorList>
    </citation>
    <scope>NUCLEOTIDE SEQUENCE [LARGE SCALE GENOMIC DNA]</scope>
    <source>
        <strain evidence="6 7">16-35-5</strain>
        <plasmid evidence="6 7">unnamed1</plasmid>
    </source>
</reference>
<keyword evidence="4" id="KW-0804">Transcription</keyword>
<dbReference type="Pfam" id="PF03466">
    <property type="entry name" value="LysR_substrate"/>
    <property type="match status" value="1"/>
</dbReference>
<dbReference type="EMBL" id="CP054841">
    <property type="protein sequence ID" value="QKV55284.1"/>
    <property type="molecule type" value="Genomic_DNA"/>
</dbReference>
<evidence type="ECO:0000256" key="4">
    <source>
        <dbReference type="ARBA" id="ARBA00023163"/>
    </source>
</evidence>
<name>A0A6N1X7B2_9BURK</name>
<evidence type="ECO:0000256" key="1">
    <source>
        <dbReference type="ARBA" id="ARBA00009437"/>
    </source>
</evidence>
<dbReference type="CDD" id="cd05466">
    <property type="entry name" value="PBP2_LTTR_substrate"/>
    <property type="match status" value="1"/>
</dbReference>
<dbReference type="GO" id="GO:0000976">
    <property type="term" value="F:transcription cis-regulatory region binding"/>
    <property type="evidence" value="ECO:0007669"/>
    <property type="project" value="TreeGrafter"/>
</dbReference>
<evidence type="ECO:0000256" key="3">
    <source>
        <dbReference type="ARBA" id="ARBA00023125"/>
    </source>
</evidence>
<feature type="domain" description="HTH lysR-type" evidence="5">
    <location>
        <begin position="3"/>
        <end position="60"/>
    </location>
</feature>
<sequence length="288" mass="32023">MQWTLEQLRQFVLTADSGSFSEAARRLGRAQSAVSTAIGILEADLGLELFDRSRRNAQPTDAGALLLLEARELLRQAQSLDQRALSLSAGNEARLALALDEALPYSAVNTLVREIGERYPDLELTLLNGTATEVAEYVEQQRAQMAIHFVRGPISARFDQRHIGTVAQGLFAPGGHALTQCHPVQRTDLARFRQLILHADDIDETAFSPKVWRSDSFYSLAQMVADDLGWAILPVHIATEESYRQPLQQLDCPALGLPRLSVRVLWCQGWQPGATAQWVLARFTQLLR</sequence>
<geneLocation type="plasmid" evidence="6 7">
    <name>unnamed1</name>
</geneLocation>
<dbReference type="Gene3D" id="3.40.190.290">
    <property type="match status" value="1"/>
</dbReference>
<dbReference type="InterPro" id="IPR036390">
    <property type="entry name" value="WH_DNA-bd_sf"/>
</dbReference>
<keyword evidence="6" id="KW-0614">Plasmid</keyword>
<keyword evidence="3" id="KW-0238">DNA-binding</keyword>
<organism evidence="6 7">
    <name type="scientific">Comamonas antarctica</name>
    <dbReference type="NCBI Taxonomy" id="2743470"/>
    <lineage>
        <taxon>Bacteria</taxon>
        <taxon>Pseudomonadati</taxon>
        <taxon>Pseudomonadota</taxon>
        <taxon>Betaproteobacteria</taxon>
        <taxon>Burkholderiales</taxon>
        <taxon>Comamonadaceae</taxon>
        <taxon>Comamonas</taxon>
    </lineage>
</organism>
<proteinExistence type="inferred from homology"/>
<dbReference type="Pfam" id="PF00126">
    <property type="entry name" value="HTH_1"/>
    <property type="match status" value="1"/>
</dbReference>